<reference evidence="9" key="1">
    <citation type="submission" date="2017-01" db="EMBL/GenBank/DDBJ databases">
        <authorList>
            <person name="Varghese N."/>
            <person name="Submissions S."/>
        </authorList>
    </citation>
    <scope>NUCLEOTIDE SEQUENCE [LARGE SCALE GENOMIC DNA]</scope>
    <source>
        <strain evidence="9">DSM 16176</strain>
    </source>
</reference>
<evidence type="ECO:0000313" key="8">
    <source>
        <dbReference type="EMBL" id="SIS92806.1"/>
    </source>
</evidence>
<gene>
    <name evidence="8" type="ORF">SAMN05421799_10734</name>
</gene>
<keyword evidence="3 6" id="KW-0812">Transmembrane</keyword>
<keyword evidence="9" id="KW-1185">Reference proteome</keyword>
<evidence type="ECO:0000313" key="9">
    <source>
        <dbReference type="Proteomes" id="UP000186156"/>
    </source>
</evidence>
<dbReference type="Proteomes" id="UP000186156">
    <property type="component" value="Unassembled WGS sequence"/>
</dbReference>
<dbReference type="STRING" id="252246.SAMN05421799_10734"/>
<protein>
    <submittedName>
        <fullName evidence="8">Membrane protein involved in the export of O-antigen and teichoic acid</fullName>
    </submittedName>
</protein>
<evidence type="ECO:0000256" key="7">
    <source>
        <dbReference type="SAM" id="SignalP"/>
    </source>
</evidence>
<feature type="transmembrane region" description="Helical" evidence="6">
    <location>
        <begin position="171"/>
        <end position="190"/>
    </location>
</feature>
<dbReference type="EMBL" id="FTOO01000007">
    <property type="protein sequence ID" value="SIS92806.1"/>
    <property type="molecule type" value="Genomic_DNA"/>
</dbReference>
<evidence type="ECO:0000256" key="6">
    <source>
        <dbReference type="SAM" id="Phobius"/>
    </source>
</evidence>
<dbReference type="GO" id="GO:0005886">
    <property type="term" value="C:plasma membrane"/>
    <property type="evidence" value="ECO:0007669"/>
    <property type="project" value="UniProtKB-SubCell"/>
</dbReference>
<feature type="transmembrane region" description="Helical" evidence="6">
    <location>
        <begin position="293"/>
        <end position="314"/>
    </location>
</feature>
<dbReference type="PANTHER" id="PTHR30250:SF11">
    <property type="entry name" value="O-ANTIGEN TRANSPORTER-RELATED"/>
    <property type="match status" value="1"/>
</dbReference>
<dbReference type="OrthoDB" id="2370906at2"/>
<feature type="chain" id="PRO_5012771888" evidence="7">
    <location>
        <begin position="29"/>
        <end position="439"/>
    </location>
</feature>
<feature type="transmembrane region" description="Helical" evidence="6">
    <location>
        <begin position="233"/>
        <end position="258"/>
    </location>
</feature>
<keyword evidence="5 6" id="KW-0472">Membrane</keyword>
<dbReference type="AlphaFoldDB" id="A0A1N7N356"/>
<dbReference type="InterPro" id="IPR050833">
    <property type="entry name" value="Poly_Biosynth_Transport"/>
</dbReference>
<evidence type="ECO:0000256" key="5">
    <source>
        <dbReference type="ARBA" id="ARBA00023136"/>
    </source>
</evidence>
<dbReference type="PANTHER" id="PTHR30250">
    <property type="entry name" value="PST FAMILY PREDICTED COLANIC ACID TRANSPORTER"/>
    <property type="match status" value="1"/>
</dbReference>
<proteinExistence type="predicted"/>
<evidence type="ECO:0000256" key="4">
    <source>
        <dbReference type="ARBA" id="ARBA00022989"/>
    </source>
</evidence>
<evidence type="ECO:0000256" key="3">
    <source>
        <dbReference type="ARBA" id="ARBA00022692"/>
    </source>
</evidence>
<feature type="signal peptide" evidence="7">
    <location>
        <begin position="1"/>
        <end position="28"/>
    </location>
</feature>
<sequence length="439" mass="48421">MMGRKLTLYSFAYRGLSSFLTFANSAIAARYLPTASRGEFQLSTTVATLGQSFSGGYTNYFSYALPRRPEDKAQIVQMGNFVMYLFSIAVWLAALCAIWIWHPPLSIEYALIGIPFTFLFGYGSKLLNSLGEISWLNRVNIAQAVAFLVLYLGFIALHWHMPSAPRLVWTFRIWLVSWALCVLLTLAVTYKKLGFGATLKWRFHRAEWRGLYRYGTASSVAIVTGYVNYRTDFWMLALMHSATTLSIYGVAVAAAEILNTLTQTIATMVFHRVTAASVDDAGAITEGAARQTLVTSCLAACALAAGMPLIVLIYSWHKYGGSLGPFYVLLPGLVLKATANVIAQYFTNALGRPTTLTWVNLAVIAANALMCLVLIPLAGMYGASIASTLSYVVELALYIAWYHRSSGRDSRALWRVTKGDLAPYLDLLHKIRARLGRAA</sequence>
<feature type="transmembrane region" description="Helical" evidence="6">
    <location>
        <begin position="139"/>
        <end position="159"/>
    </location>
</feature>
<feature type="transmembrane region" description="Helical" evidence="6">
    <location>
        <begin position="326"/>
        <end position="346"/>
    </location>
</feature>
<comment type="subcellular location">
    <subcellularLocation>
        <location evidence="1">Cell membrane</location>
        <topology evidence="1">Multi-pass membrane protein</topology>
    </subcellularLocation>
</comment>
<keyword evidence="7" id="KW-0732">Signal</keyword>
<feature type="transmembrane region" description="Helical" evidence="6">
    <location>
        <begin position="44"/>
        <end position="61"/>
    </location>
</feature>
<organism evidence="8 9">
    <name type="scientific">Alicyclobacillus vulcanalis</name>
    <dbReference type="NCBI Taxonomy" id="252246"/>
    <lineage>
        <taxon>Bacteria</taxon>
        <taxon>Bacillati</taxon>
        <taxon>Bacillota</taxon>
        <taxon>Bacilli</taxon>
        <taxon>Bacillales</taxon>
        <taxon>Alicyclobacillaceae</taxon>
        <taxon>Alicyclobacillus</taxon>
    </lineage>
</organism>
<feature type="transmembrane region" description="Helical" evidence="6">
    <location>
        <begin position="81"/>
        <end position="101"/>
    </location>
</feature>
<name>A0A1N7N356_9BACL</name>
<evidence type="ECO:0000256" key="2">
    <source>
        <dbReference type="ARBA" id="ARBA00022475"/>
    </source>
</evidence>
<keyword evidence="2" id="KW-1003">Cell membrane</keyword>
<feature type="transmembrane region" description="Helical" evidence="6">
    <location>
        <begin position="381"/>
        <end position="401"/>
    </location>
</feature>
<accession>A0A1N7N356</accession>
<feature type="transmembrane region" description="Helical" evidence="6">
    <location>
        <begin position="358"/>
        <end position="375"/>
    </location>
</feature>
<feature type="transmembrane region" description="Helical" evidence="6">
    <location>
        <begin position="107"/>
        <end position="127"/>
    </location>
</feature>
<feature type="transmembrane region" description="Helical" evidence="6">
    <location>
        <begin position="211"/>
        <end position="227"/>
    </location>
</feature>
<evidence type="ECO:0000256" key="1">
    <source>
        <dbReference type="ARBA" id="ARBA00004651"/>
    </source>
</evidence>
<keyword evidence="4 6" id="KW-1133">Transmembrane helix</keyword>